<reference evidence="2" key="1">
    <citation type="journal article" date="2020" name="Stud. Mycol.">
        <title>101 Dothideomycetes genomes: a test case for predicting lifestyles and emergence of pathogens.</title>
        <authorList>
            <person name="Haridas S."/>
            <person name="Albert R."/>
            <person name="Binder M."/>
            <person name="Bloem J."/>
            <person name="Labutti K."/>
            <person name="Salamov A."/>
            <person name="Andreopoulos B."/>
            <person name="Baker S."/>
            <person name="Barry K."/>
            <person name="Bills G."/>
            <person name="Bluhm B."/>
            <person name="Cannon C."/>
            <person name="Castanera R."/>
            <person name="Culley D."/>
            <person name="Daum C."/>
            <person name="Ezra D."/>
            <person name="Gonzalez J."/>
            <person name="Henrissat B."/>
            <person name="Kuo A."/>
            <person name="Liang C."/>
            <person name="Lipzen A."/>
            <person name="Lutzoni F."/>
            <person name="Magnuson J."/>
            <person name="Mondo S."/>
            <person name="Nolan M."/>
            <person name="Ohm R."/>
            <person name="Pangilinan J."/>
            <person name="Park H.-J."/>
            <person name="Ramirez L."/>
            <person name="Alfaro M."/>
            <person name="Sun H."/>
            <person name="Tritt A."/>
            <person name="Yoshinaga Y."/>
            <person name="Zwiers L.-H."/>
            <person name="Turgeon B."/>
            <person name="Goodwin S."/>
            <person name="Spatafora J."/>
            <person name="Crous P."/>
            <person name="Grigoriev I."/>
        </authorList>
    </citation>
    <scope>NUCLEOTIDE SEQUENCE</scope>
    <source>
        <strain evidence="2">CBS 110217</strain>
    </source>
</reference>
<dbReference type="AlphaFoldDB" id="A0A9P4HA23"/>
<comment type="caution">
    <text evidence="2">The sequence shown here is derived from an EMBL/GenBank/DDBJ whole genome shotgun (WGS) entry which is preliminary data.</text>
</comment>
<feature type="region of interest" description="Disordered" evidence="1">
    <location>
        <begin position="119"/>
        <end position="212"/>
    </location>
</feature>
<dbReference type="EMBL" id="ML978196">
    <property type="protein sequence ID" value="KAF2029825.1"/>
    <property type="molecule type" value="Genomic_DNA"/>
</dbReference>
<name>A0A9P4HA23_9PLEO</name>
<sequence length="409" mass="45798">MSPQPEIKPPGLFLEGLFRIIENNRGLDSIWDALPDDLNPERTKNMTDWGVDFCILLMQLSALTVNQPEEIKQAMRHWIQARLGQPGFTREPWVTPEPQPAVQPQLVDCYVTIISIGEKENEKSSQSSTPVARTGKRGRLRDGEKSTKPDEENQPKRIKLDQSPRQSEKDNGSQRPNAGDGCGAAEEDEAAHAPRSEHGDVLPPVQAEGQPSDIRKEEIRGQSNRQVTNAVAQDLLAGVNDVAEDMRLMTFENQYPIPEYATSQQHIEFLRMLKKRNTDDRAAAKLLRAAAWNQRARAKYYQADAKDLEAVAKDAEYDYLIHLEVVKIPQDAVAHQENQTEGGHRHESSRPVEDLKRPANPLHITSMKPRRATCGGVDRALPGDDRLVSQGLMLSRHERSAAIGLAFLV</sequence>
<feature type="region of interest" description="Disordered" evidence="1">
    <location>
        <begin position="334"/>
        <end position="378"/>
    </location>
</feature>
<feature type="compositionally biased region" description="Basic and acidic residues" evidence="1">
    <location>
        <begin position="140"/>
        <end position="172"/>
    </location>
</feature>
<organism evidence="2 3">
    <name type="scientific">Setomelanomma holmii</name>
    <dbReference type="NCBI Taxonomy" id="210430"/>
    <lineage>
        <taxon>Eukaryota</taxon>
        <taxon>Fungi</taxon>
        <taxon>Dikarya</taxon>
        <taxon>Ascomycota</taxon>
        <taxon>Pezizomycotina</taxon>
        <taxon>Dothideomycetes</taxon>
        <taxon>Pleosporomycetidae</taxon>
        <taxon>Pleosporales</taxon>
        <taxon>Pleosporineae</taxon>
        <taxon>Phaeosphaeriaceae</taxon>
        <taxon>Setomelanomma</taxon>
    </lineage>
</organism>
<keyword evidence="3" id="KW-1185">Reference proteome</keyword>
<dbReference type="Proteomes" id="UP000799777">
    <property type="component" value="Unassembled WGS sequence"/>
</dbReference>
<feature type="compositionally biased region" description="Basic and acidic residues" evidence="1">
    <location>
        <begin position="190"/>
        <end position="200"/>
    </location>
</feature>
<protein>
    <submittedName>
        <fullName evidence="2">Uncharacterized protein</fullName>
    </submittedName>
</protein>
<evidence type="ECO:0000313" key="3">
    <source>
        <dbReference type="Proteomes" id="UP000799777"/>
    </source>
</evidence>
<gene>
    <name evidence="2" type="ORF">EK21DRAFT_89428</name>
</gene>
<proteinExistence type="predicted"/>
<evidence type="ECO:0000256" key="1">
    <source>
        <dbReference type="SAM" id="MobiDB-lite"/>
    </source>
</evidence>
<accession>A0A9P4HA23</accession>
<evidence type="ECO:0000313" key="2">
    <source>
        <dbReference type="EMBL" id="KAF2029825.1"/>
    </source>
</evidence>
<dbReference type="OrthoDB" id="10466680at2759"/>
<feature type="compositionally biased region" description="Basic and acidic residues" evidence="1">
    <location>
        <begin position="342"/>
        <end position="357"/>
    </location>
</feature>